<protein>
    <submittedName>
        <fullName evidence="1">Uncharacterized protein</fullName>
    </submittedName>
</protein>
<name>A0A2P2PGY5_RHIMU</name>
<dbReference type="EMBL" id="GGEC01073468">
    <property type="protein sequence ID" value="MBX53952.1"/>
    <property type="molecule type" value="Transcribed_RNA"/>
</dbReference>
<proteinExistence type="predicted"/>
<sequence length="33" mass="3988">MHQLNVVPTKIFKQVIQKLQRNTNKKEKKKILL</sequence>
<reference evidence="1" key="1">
    <citation type="submission" date="2018-02" db="EMBL/GenBank/DDBJ databases">
        <title>Rhizophora mucronata_Transcriptome.</title>
        <authorList>
            <person name="Meera S.P."/>
            <person name="Sreeshan A."/>
            <person name="Augustine A."/>
        </authorList>
    </citation>
    <scope>NUCLEOTIDE SEQUENCE</scope>
    <source>
        <tissue evidence="1">Leaf</tissue>
    </source>
</reference>
<accession>A0A2P2PGY5</accession>
<dbReference type="AlphaFoldDB" id="A0A2P2PGY5"/>
<evidence type="ECO:0000313" key="1">
    <source>
        <dbReference type="EMBL" id="MBX53952.1"/>
    </source>
</evidence>
<organism evidence="1">
    <name type="scientific">Rhizophora mucronata</name>
    <name type="common">Asiatic mangrove</name>
    <dbReference type="NCBI Taxonomy" id="61149"/>
    <lineage>
        <taxon>Eukaryota</taxon>
        <taxon>Viridiplantae</taxon>
        <taxon>Streptophyta</taxon>
        <taxon>Embryophyta</taxon>
        <taxon>Tracheophyta</taxon>
        <taxon>Spermatophyta</taxon>
        <taxon>Magnoliopsida</taxon>
        <taxon>eudicotyledons</taxon>
        <taxon>Gunneridae</taxon>
        <taxon>Pentapetalae</taxon>
        <taxon>rosids</taxon>
        <taxon>fabids</taxon>
        <taxon>Malpighiales</taxon>
        <taxon>Rhizophoraceae</taxon>
        <taxon>Rhizophora</taxon>
    </lineage>
</organism>